<dbReference type="GO" id="GO:0016592">
    <property type="term" value="C:mediator complex"/>
    <property type="evidence" value="ECO:0007669"/>
    <property type="project" value="InterPro"/>
</dbReference>
<evidence type="ECO:0000256" key="4">
    <source>
        <dbReference type="ARBA" id="ARBA00023159"/>
    </source>
</evidence>
<dbReference type="GO" id="GO:0006355">
    <property type="term" value="P:regulation of DNA-templated transcription"/>
    <property type="evidence" value="ECO:0007669"/>
    <property type="project" value="InterPro"/>
</dbReference>
<comment type="subunit">
    <text evidence="7">Component of the Mediator complex.</text>
</comment>
<dbReference type="AlphaFoldDB" id="A0A4D9D2M7"/>
<dbReference type="InterPro" id="IPR008831">
    <property type="entry name" value="Mediator_Med31"/>
</dbReference>
<evidence type="ECO:0000256" key="1">
    <source>
        <dbReference type="ARBA" id="ARBA00004123"/>
    </source>
</evidence>
<dbReference type="Pfam" id="PF05669">
    <property type="entry name" value="Med31"/>
    <property type="match status" value="1"/>
</dbReference>
<keyword evidence="4 7" id="KW-0010">Activator</keyword>
<dbReference type="EMBL" id="SDOX01000011">
    <property type="protein sequence ID" value="TFJ85646.1"/>
    <property type="molecule type" value="Genomic_DNA"/>
</dbReference>
<keyword evidence="5 7" id="KW-0804">Transcription</keyword>
<gene>
    <name evidence="8" type="ORF">NSK_003154</name>
</gene>
<dbReference type="Gene3D" id="1.10.10.1340">
    <property type="entry name" value="Mediator of RNA polymerase II, submodule Med31 (Soh1)"/>
    <property type="match status" value="1"/>
</dbReference>
<dbReference type="OrthoDB" id="10257739at2759"/>
<sequence>MCSMDNSRTLPWQIHHHRYELPDDETRFTLELEFVQCLANADYLHWLALNRYLEDPAFLAFLRYLHYWRQPKYARFLVYPQALAMLELLGRAEVRRELGRGQYKEFLREQQLLHWRFYFNNRQRRLVANPPEASKETLKAGGWTTVLNERPVQAEPEAEQLKLGFGNGEGRDVTEVKLVEGGMQNTRT</sequence>
<reference evidence="8 9" key="1">
    <citation type="submission" date="2019-01" db="EMBL/GenBank/DDBJ databases">
        <title>Nuclear Genome Assembly of the Microalgal Biofuel strain Nannochloropsis salina CCMP1776.</title>
        <authorList>
            <person name="Hovde B."/>
        </authorList>
    </citation>
    <scope>NUCLEOTIDE SEQUENCE [LARGE SCALE GENOMIC DNA]</scope>
    <source>
        <strain evidence="8 9">CCMP1776</strain>
    </source>
</reference>
<keyword evidence="6 7" id="KW-0539">Nucleus</keyword>
<dbReference type="Proteomes" id="UP000355283">
    <property type="component" value="Unassembled WGS sequence"/>
</dbReference>
<comment type="caution">
    <text evidence="8">The sequence shown here is derived from an EMBL/GenBank/DDBJ whole genome shotgun (WGS) entry which is preliminary data.</text>
</comment>
<dbReference type="GO" id="GO:0003712">
    <property type="term" value="F:transcription coregulator activity"/>
    <property type="evidence" value="ECO:0007669"/>
    <property type="project" value="InterPro"/>
</dbReference>
<dbReference type="PANTHER" id="PTHR13186">
    <property type="entry name" value="MEDIATOR OF RNA POLYMERASE II TRANSCRIPTION SUBUNIT 31"/>
    <property type="match status" value="1"/>
</dbReference>
<evidence type="ECO:0000256" key="3">
    <source>
        <dbReference type="ARBA" id="ARBA00023015"/>
    </source>
</evidence>
<evidence type="ECO:0000256" key="7">
    <source>
        <dbReference type="RuleBase" id="RU364129"/>
    </source>
</evidence>
<organism evidence="8 9">
    <name type="scientific">Nannochloropsis salina CCMP1776</name>
    <dbReference type="NCBI Taxonomy" id="1027361"/>
    <lineage>
        <taxon>Eukaryota</taxon>
        <taxon>Sar</taxon>
        <taxon>Stramenopiles</taxon>
        <taxon>Ochrophyta</taxon>
        <taxon>Eustigmatophyceae</taxon>
        <taxon>Eustigmatales</taxon>
        <taxon>Monodopsidaceae</taxon>
        <taxon>Microchloropsis</taxon>
        <taxon>Microchloropsis salina</taxon>
    </lineage>
</organism>
<comment type="similarity">
    <text evidence="2 7">Belongs to the Mediator complex subunit 31 family.</text>
</comment>
<comment type="function">
    <text evidence="7">Component of the Mediator complex, a coactivator involved in the regulated transcription of nearly all RNA polymerase II-dependent genes. Mediator functions as a bridge to convey information from gene-specific regulatory proteins to the basal RNA polymerase II transcription machinery. Mediator is recruited to promoters by direct interactions with regulatory proteins and serves as a scaffold for the assembly of a functional preinitiation complex with RNA polymerase II and the general transcription factors.</text>
</comment>
<evidence type="ECO:0000256" key="6">
    <source>
        <dbReference type="ARBA" id="ARBA00023242"/>
    </source>
</evidence>
<evidence type="ECO:0000256" key="2">
    <source>
        <dbReference type="ARBA" id="ARBA00006378"/>
    </source>
</evidence>
<keyword evidence="3 7" id="KW-0805">Transcription regulation</keyword>
<comment type="subcellular location">
    <subcellularLocation>
        <location evidence="1 7">Nucleus</location>
    </subcellularLocation>
</comment>
<dbReference type="InterPro" id="IPR038089">
    <property type="entry name" value="Med31_sf"/>
</dbReference>
<name>A0A4D9D2M7_9STRA</name>
<proteinExistence type="inferred from homology"/>
<evidence type="ECO:0000313" key="8">
    <source>
        <dbReference type="EMBL" id="TFJ85646.1"/>
    </source>
</evidence>
<evidence type="ECO:0000313" key="9">
    <source>
        <dbReference type="Proteomes" id="UP000355283"/>
    </source>
</evidence>
<protein>
    <recommendedName>
        <fullName evidence="7">Mediator of RNA polymerase II transcription subunit 31</fullName>
    </recommendedName>
</protein>
<accession>A0A4D9D2M7</accession>
<keyword evidence="9" id="KW-1185">Reference proteome</keyword>
<evidence type="ECO:0000256" key="5">
    <source>
        <dbReference type="ARBA" id="ARBA00023163"/>
    </source>
</evidence>